<keyword evidence="6 7" id="KW-0472">Membrane</keyword>
<evidence type="ECO:0000256" key="6">
    <source>
        <dbReference type="ARBA" id="ARBA00023136"/>
    </source>
</evidence>
<keyword evidence="4 7" id="KW-0812">Transmembrane</keyword>
<keyword evidence="3" id="KW-1003">Cell membrane</keyword>
<comment type="caution">
    <text evidence="9">The sequence shown here is derived from an EMBL/GenBank/DDBJ whole genome shotgun (WGS) entry which is preliminary data.</text>
</comment>
<protein>
    <submittedName>
        <fullName evidence="9">ABC transporter permease</fullName>
    </submittedName>
</protein>
<comment type="subcellular location">
    <subcellularLocation>
        <location evidence="1 7">Cell membrane</location>
        <topology evidence="1 7">Multi-pass membrane protein</topology>
    </subcellularLocation>
</comment>
<evidence type="ECO:0000256" key="3">
    <source>
        <dbReference type="ARBA" id="ARBA00022475"/>
    </source>
</evidence>
<dbReference type="PANTHER" id="PTHR43386:SF1">
    <property type="entry name" value="D,D-DIPEPTIDE TRANSPORT SYSTEM PERMEASE PROTEIN DDPC-RELATED"/>
    <property type="match status" value="1"/>
</dbReference>
<dbReference type="EMBL" id="JADKFW010000010">
    <property type="protein sequence ID" value="MBK9718480.1"/>
    <property type="molecule type" value="Genomic_DNA"/>
</dbReference>
<dbReference type="InterPro" id="IPR035906">
    <property type="entry name" value="MetI-like_sf"/>
</dbReference>
<evidence type="ECO:0000256" key="1">
    <source>
        <dbReference type="ARBA" id="ARBA00004651"/>
    </source>
</evidence>
<evidence type="ECO:0000256" key="7">
    <source>
        <dbReference type="RuleBase" id="RU363032"/>
    </source>
</evidence>
<dbReference type="CDD" id="cd06261">
    <property type="entry name" value="TM_PBP2"/>
    <property type="match status" value="1"/>
</dbReference>
<dbReference type="GO" id="GO:0055085">
    <property type="term" value="P:transmembrane transport"/>
    <property type="evidence" value="ECO:0007669"/>
    <property type="project" value="InterPro"/>
</dbReference>
<organism evidence="9 10">
    <name type="scientific">Candidatus Defluviibacterium haderslevense</name>
    <dbReference type="NCBI Taxonomy" id="2981993"/>
    <lineage>
        <taxon>Bacteria</taxon>
        <taxon>Pseudomonadati</taxon>
        <taxon>Bacteroidota</taxon>
        <taxon>Saprospiria</taxon>
        <taxon>Saprospirales</taxon>
        <taxon>Saprospiraceae</taxon>
        <taxon>Candidatus Defluviibacterium</taxon>
    </lineage>
</organism>
<feature type="domain" description="ABC transmembrane type-1" evidence="8">
    <location>
        <begin position="131"/>
        <end position="384"/>
    </location>
</feature>
<dbReference type="GO" id="GO:0005886">
    <property type="term" value="C:plasma membrane"/>
    <property type="evidence" value="ECO:0007669"/>
    <property type="project" value="UniProtKB-SubCell"/>
</dbReference>
<dbReference type="PANTHER" id="PTHR43386">
    <property type="entry name" value="OLIGOPEPTIDE TRANSPORT SYSTEM PERMEASE PROTEIN APPC"/>
    <property type="match status" value="1"/>
</dbReference>
<proteinExistence type="inferred from homology"/>
<dbReference type="Proteomes" id="UP000808349">
    <property type="component" value="Unassembled WGS sequence"/>
</dbReference>
<dbReference type="InterPro" id="IPR050366">
    <property type="entry name" value="BP-dependent_transpt_permease"/>
</dbReference>
<feature type="transmembrane region" description="Helical" evidence="7">
    <location>
        <begin position="134"/>
        <end position="159"/>
    </location>
</feature>
<dbReference type="SUPFAM" id="SSF161098">
    <property type="entry name" value="MetI-like"/>
    <property type="match status" value="1"/>
</dbReference>
<evidence type="ECO:0000256" key="4">
    <source>
        <dbReference type="ARBA" id="ARBA00022692"/>
    </source>
</evidence>
<dbReference type="Gene3D" id="1.10.3720.10">
    <property type="entry name" value="MetI-like"/>
    <property type="match status" value="1"/>
</dbReference>
<dbReference type="AlphaFoldDB" id="A0A9D7XF44"/>
<feature type="transmembrane region" description="Helical" evidence="7">
    <location>
        <begin position="237"/>
        <end position="254"/>
    </location>
</feature>
<name>A0A9D7XF44_9BACT</name>
<dbReference type="Pfam" id="PF00528">
    <property type="entry name" value="BPD_transp_1"/>
    <property type="match status" value="1"/>
</dbReference>
<reference evidence="9 10" key="1">
    <citation type="submission" date="2020-10" db="EMBL/GenBank/DDBJ databases">
        <title>Connecting structure to function with the recovery of over 1000 high-quality activated sludge metagenome-assembled genomes encoding full-length rRNA genes using long-read sequencing.</title>
        <authorList>
            <person name="Singleton C.M."/>
            <person name="Petriglieri F."/>
            <person name="Kristensen J.M."/>
            <person name="Kirkegaard R.H."/>
            <person name="Michaelsen T.Y."/>
            <person name="Andersen M.H."/>
            <person name="Karst S.M."/>
            <person name="Dueholm M.S."/>
            <person name="Nielsen P.H."/>
            <person name="Albertsen M."/>
        </authorList>
    </citation>
    <scope>NUCLEOTIDE SEQUENCE [LARGE SCALE GENOMIC DNA]</scope>
    <source>
        <strain evidence="9">Ribe_18-Q3-R11-54_BAT3C.373</strain>
    </source>
</reference>
<evidence type="ECO:0000256" key="5">
    <source>
        <dbReference type="ARBA" id="ARBA00022989"/>
    </source>
</evidence>
<keyword evidence="2 7" id="KW-0813">Transport</keyword>
<accession>A0A9D7XF44</accession>
<dbReference type="PROSITE" id="PS50928">
    <property type="entry name" value="ABC_TM1"/>
    <property type="match status" value="1"/>
</dbReference>
<evidence type="ECO:0000313" key="9">
    <source>
        <dbReference type="EMBL" id="MBK9718480.1"/>
    </source>
</evidence>
<gene>
    <name evidence="9" type="ORF">IPO85_13405</name>
</gene>
<feature type="transmembrane region" description="Helical" evidence="7">
    <location>
        <begin position="21"/>
        <end position="41"/>
    </location>
</feature>
<comment type="similarity">
    <text evidence="7">Belongs to the binding-protein-dependent transport system permease family.</text>
</comment>
<feature type="transmembrane region" description="Helical" evidence="7">
    <location>
        <begin position="260"/>
        <end position="278"/>
    </location>
</feature>
<evidence type="ECO:0000259" key="8">
    <source>
        <dbReference type="PROSITE" id="PS50928"/>
    </source>
</evidence>
<evidence type="ECO:0000256" key="2">
    <source>
        <dbReference type="ARBA" id="ARBA00022448"/>
    </source>
</evidence>
<keyword evidence="5 7" id="KW-1133">Transmembrane helix</keyword>
<feature type="transmembrane region" description="Helical" evidence="7">
    <location>
        <begin position="171"/>
        <end position="191"/>
    </location>
</feature>
<feature type="transmembrane region" description="Helical" evidence="7">
    <location>
        <begin position="317"/>
        <end position="342"/>
    </location>
</feature>
<feature type="transmembrane region" description="Helical" evidence="7">
    <location>
        <begin position="362"/>
        <end position="380"/>
    </location>
</feature>
<evidence type="ECO:0000313" key="10">
    <source>
        <dbReference type="Proteomes" id="UP000808349"/>
    </source>
</evidence>
<sequence>MNWKRTYMQFWHRHPLVTCSFYIFIIIAFFLSFIIGSHPFYCKYKGESYFLVWSKEAPNGSNLQEALLEHQFKWEEIDFDLACWPIFHIDPYKTHQELSWLPPGTFNSEAKFILGSYELGRDVLTSCLVGLQQALFLSFLSICIALILGLPLGLVGAYYQKTGIRLSMWSAMGFLLILGISWYLILLLINFKILNGFIGILFILILIALIGFSFNLWNRKPDLVVYPDFYVVKSIEFIKSLPLLMIMLILLQWIERPNLLFLSLFIGLFYAFSIAKYTRYIVRSEKEMTYISVCKSLGYSDVRIMLKHLLPAAFQTLLPYIALGMGSVVLLEASISFLGLGLPVESISLGQMMHSARSYPSAWWVVVFPGACVFWIVYCFQTLGTGYTSKFNE</sequence>
<feature type="transmembrane region" description="Helical" evidence="7">
    <location>
        <begin position="197"/>
        <end position="217"/>
    </location>
</feature>
<dbReference type="InterPro" id="IPR000515">
    <property type="entry name" value="MetI-like"/>
</dbReference>